<dbReference type="InterPro" id="IPR024702">
    <property type="entry name" value="Uncharacterised_YmfJ"/>
</dbReference>
<evidence type="ECO:0000313" key="2">
    <source>
        <dbReference type="Proteomes" id="UP001310386"/>
    </source>
</evidence>
<protein>
    <submittedName>
        <fullName evidence="1">DUF3243 domain-containing protein</fullName>
    </submittedName>
</protein>
<name>A0ABU5ZJE2_9BACL</name>
<dbReference type="EMBL" id="JAYJLD010000020">
    <property type="protein sequence ID" value="MEB3102634.1"/>
    <property type="molecule type" value="Genomic_DNA"/>
</dbReference>
<keyword evidence="2" id="KW-1185">Reference proteome</keyword>
<dbReference type="PIRSF" id="PIRSF004764">
    <property type="entry name" value="YmfJ"/>
    <property type="match status" value="1"/>
</dbReference>
<accession>A0ABU5ZJE2</accession>
<organism evidence="1 2">
    <name type="scientific">Ferviditalea candida</name>
    <dbReference type="NCBI Taxonomy" id="3108399"/>
    <lineage>
        <taxon>Bacteria</taxon>
        <taxon>Bacillati</taxon>
        <taxon>Bacillota</taxon>
        <taxon>Bacilli</taxon>
        <taxon>Bacillales</taxon>
        <taxon>Paenibacillaceae</taxon>
        <taxon>Ferviditalea</taxon>
    </lineage>
</organism>
<reference evidence="1" key="1">
    <citation type="submission" date="2023-12" db="EMBL/GenBank/DDBJ databases">
        <title>Fervidustalea candida gen. nov., sp. nov., a novel member of the family Paenibacillaceae isolated from a geothermal area.</title>
        <authorList>
            <person name="Li W.-J."/>
            <person name="Jiao J.-Y."/>
            <person name="Chen Y."/>
        </authorList>
    </citation>
    <scope>NUCLEOTIDE SEQUENCE</scope>
    <source>
        <strain evidence="1">SYSU GA230002</strain>
    </source>
</reference>
<gene>
    <name evidence="1" type="ORF">VF724_13265</name>
</gene>
<proteinExistence type="predicted"/>
<dbReference type="Pfam" id="PF11588">
    <property type="entry name" value="DUF3243"/>
    <property type="match status" value="1"/>
</dbReference>
<comment type="caution">
    <text evidence="1">The sequence shown here is derived from an EMBL/GenBank/DDBJ whole genome shotgun (WGS) entry which is preliminary data.</text>
</comment>
<dbReference type="Proteomes" id="UP001310386">
    <property type="component" value="Unassembled WGS sequence"/>
</dbReference>
<sequence length="84" mass="9751">MPSVLETFAKWKDFLAERVNEAQRAGMSDETISKLAYQIGEFLSDKIDPQNKEERLLKELWEAGNDEERKTLSRLMVKMVDQSS</sequence>
<dbReference type="InterPro" id="IPR038292">
    <property type="entry name" value="YmfJ/YflH_sf"/>
</dbReference>
<dbReference type="InterPro" id="IPR021637">
    <property type="entry name" value="DUF3243"/>
</dbReference>
<evidence type="ECO:0000313" key="1">
    <source>
        <dbReference type="EMBL" id="MEB3102634.1"/>
    </source>
</evidence>
<dbReference type="Gene3D" id="1.10.760.20">
    <property type="entry name" value="Protein of unknown function DUF3243"/>
    <property type="match status" value="1"/>
</dbReference>